<dbReference type="GO" id="GO:0005881">
    <property type="term" value="C:cytoplasmic microtubule"/>
    <property type="evidence" value="ECO:0007669"/>
    <property type="project" value="TreeGrafter"/>
</dbReference>
<keyword evidence="4" id="KW-1185">Reference proteome</keyword>
<sequence>MFARGEADQENQVRSVPVLSRGSSMPAQKRIPTTLRNSGNSAGAINEEDFRKAFTQVPKCDIYSAKELQSQLESIRQVLENSQLDWSQRVNSLKLLRSILINGGMDFESELITGVHCLEDALITSVKDLRSQVCREACITVSFLCEKLETSIVRLCEAILPATIALIQNSAKIMSSSGANACYFIVKHVEHPKLIPIVLSYSSSKSKEIRKIVQDLVNQMLAIWTPAKLEKSLSGIIDCIKSLDPAKQRSLSGAMSAASSSQSINSERDSLHMAHRPGALGLNRPKTTNFFAGRSASEIDANAVRRAAAYTPAKSKLTGSVATRNTPARPSVVRSGIPPSRQTPLKTNNSVNPPGSVSQPGSRSTSPSRTGANRRPAPVSSTPSVMSSSRIGIGRPRQIGTREASPRRFSGGTLNRGASANGHAAGNDTRQLCNAIRNFSLTADDEEFSLGVLRYDQAGLTDALNACTSSNLNERKDGLRSLLEILKSRRNIPPPDIKKICDVLNKLLTEGNHKLLSMVMDILNVFVSSYHDSLGDWLQFLLLRLLHKSGVEILPTVVQPLNMALKAVRTTFRPELQLIAICKNIQDPIQTPPVKAKAATLNYLHELLQGMEQGSNLSRDEVRGAVQKIFQWMEDPKNVSIKLACERVIYDFFSLNTADFSTILSTYPPQWREFAYSLLKKNKPRVPVPPSQR</sequence>
<accession>A0A0C2DVY9</accession>
<gene>
    <name evidence="3" type="ORF">ANCDUO_02616</name>
</gene>
<proteinExistence type="predicted"/>
<dbReference type="InterPro" id="IPR024395">
    <property type="entry name" value="CLASP_N_dom"/>
</dbReference>
<feature type="compositionally biased region" description="Polar residues" evidence="1">
    <location>
        <begin position="340"/>
        <end position="371"/>
    </location>
</feature>
<dbReference type="InterPro" id="IPR016024">
    <property type="entry name" value="ARM-type_fold"/>
</dbReference>
<dbReference type="OrthoDB" id="46159at2759"/>
<dbReference type="Gene3D" id="1.25.10.10">
    <property type="entry name" value="Leucine-rich Repeat Variant"/>
    <property type="match status" value="2"/>
</dbReference>
<dbReference type="SUPFAM" id="SSF48371">
    <property type="entry name" value="ARM repeat"/>
    <property type="match status" value="1"/>
</dbReference>
<evidence type="ECO:0000256" key="1">
    <source>
        <dbReference type="SAM" id="MobiDB-lite"/>
    </source>
</evidence>
<protein>
    <recommendedName>
        <fullName evidence="2">CLASP N-terminal domain-containing protein</fullName>
    </recommendedName>
</protein>
<dbReference type="GO" id="GO:0005815">
    <property type="term" value="C:microtubule organizing center"/>
    <property type="evidence" value="ECO:0007669"/>
    <property type="project" value="TreeGrafter"/>
</dbReference>
<dbReference type="EMBL" id="KN726852">
    <property type="protein sequence ID" value="KIH67052.1"/>
    <property type="molecule type" value="Genomic_DNA"/>
</dbReference>
<dbReference type="GO" id="GO:0000776">
    <property type="term" value="C:kinetochore"/>
    <property type="evidence" value="ECO:0007669"/>
    <property type="project" value="TreeGrafter"/>
</dbReference>
<dbReference type="Pfam" id="PF12348">
    <property type="entry name" value="CLASP_N"/>
    <property type="match status" value="1"/>
</dbReference>
<dbReference type="Proteomes" id="UP000054047">
    <property type="component" value="Unassembled WGS sequence"/>
</dbReference>
<evidence type="ECO:0000313" key="4">
    <source>
        <dbReference type="Proteomes" id="UP000054047"/>
    </source>
</evidence>
<dbReference type="GO" id="GO:0040001">
    <property type="term" value="P:establishment of mitotic spindle localization"/>
    <property type="evidence" value="ECO:0007669"/>
    <property type="project" value="TreeGrafter"/>
</dbReference>
<evidence type="ECO:0000313" key="3">
    <source>
        <dbReference type="EMBL" id="KIH67052.1"/>
    </source>
</evidence>
<feature type="compositionally biased region" description="Polar residues" evidence="1">
    <location>
        <begin position="317"/>
        <end position="328"/>
    </location>
</feature>
<dbReference type="PANTHER" id="PTHR21567:SF9">
    <property type="entry name" value="CLIP-ASSOCIATING PROTEIN"/>
    <property type="match status" value="1"/>
</dbReference>
<organism evidence="3 4">
    <name type="scientific">Ancylostoma duodenale</name>
    <dbReference type="NCBI Taxonomy" id="51022"/>
    <lineage>
        <taxon>Eukaryota</taxon>
        <taxon>Metazoa</taxon>
        <taxon>Ecdysozoa</taxon>
        <taxon>Nematoda</taxon>
        <taxon>Chromadorea</taxon>
        <taxon>Rhabditida</taxon>
        <taxon>Rhabditina</taxon>
        <taxon>Rhabditomorpha</taxon>
        <taxon>Strongyloidea</taxon>
        <taxon>Ancylostomatidae</taxon>
        <taxon>Ancylostomatinae</taxon>
        <taxon>Ancylostoma</taxon>
    </lineage>
</organism>
<feature type="region of interest" description="Disordered" evidence="1">
    <location>
        <begin position="313"/>
        <end position="426"/>
    </location>
</feature>
<dbReference type="AlphaFoldDB" id="A0A0C2DVY9"/>
<dbReference type="GO" id="GO:0045180">
    <property type="term" value="C:basal cortex"/>
    <property type="evidence" value="ECO:0007669"/>
    <property type="project" value="TreeGrafter"/>
</dbReference>
<feature type="region of interest" description="Disordered" evidence="1">
    <location>
        <begin position="1"/>
        <end position="38"/>
    </location>
</feature>
<dbReference type="GO" id="GO:0072686">
    <property type="term" value="C:mitotic spindle"/>
    <property type="evidence" value="ECO:0007669"/>
    <property type="project" value="TreeGrafter"/>
</dbReference>
<feature type="compositionally biased region" description="Low complexity" evidence="1">
    <location>
        <begin position="378"/>
        <end position="389"/>
    </location>
</feature>
<dbReference type="PANTHER" id="PTHR21567">
    <property type="entry name" value="CLASP"/>
    <property type="match status" value="1"/>
</dbReference>
<dbReference type="GO" id="GO:0090307">
    <property type="term" value="P:mitotic spindle assembly"/>
    <property type="evidence" value="ECO:0007669"/>
    <property type="project" value="TreeGrafter"/>
</dbReference>
<name>A0A0C2DVY9_9BILA</name>
<evidence type="ECO:0000259" key="2">
    <source>
        <dbReference type="Pfam" id="PF12348"/>
    </source>
</evidence>
<dbReference type="GO" id="GO:0005876">
    <property type="term" value="C:spindle microtubule"/>
    <property type="evidence" value="ECO:0007669"/>
    <property type="project" value="TreeGrafter"/>
</dbReference>
<feature type="domain" description="CLASP N-terminal" evidence="2">
    <location>
        <begin position="69"/>
        <end position="237"/>
    </location>
</feature>
<dbReference type="GO" id="GO:0008017">
    <property type="term" value="F:microtubule binding"/>
    <property type="evidence" value="ECO:0007669"/>
    <property type="project" value="TreeGrafter"/>
</dbReference>
<dbReference type="InterPro" id="IPR011989">
    <property type="entry name" value="ARM-like"/>
</dbReference>
<reference evidence="3 4" key="1">
    <citation type="submission" date="2013-12" db="EMBL/GenBank/DDBJ databases">
        <title>Draft genome of the parsitic nematode Ancylostoma duodenale.</title>
        <authorList>
            <person name="Mitreva M."/>
        </authorList>
    </citation>
    <scope>NUCLEOTIDE SEQUENCE [LARGE SCALE GENOMIC DNA]</scope>
    <source>
        <strain evidence="3 4">Zhejiang</strain>
    </source>
</reference>